<feature type="transmembrane region" description="Helical" evidence="2">
    <location>
        <begin position="132"/>
        <end position="156"/>
    </location>
</feature>
<organism evidence="3">
    <name type="scientific">Gaeumannomyces tritici (strain R3-111a-1)</name>
    <name type="common">Wheat and barley take-all root rot fungus</name>
    <name type="synonym">Gaeumannomyces graminis var. tritici</name>
    <dbReference type="NCBI Taxonomy" id="644352"/>
    <lineage>
        <taxon>Eukaryota</taxon>
        <taxon>Fungi</taxon>
        <taxon>Dikarya</taxon>
        <taxon>Ascomycota</taxon>
        <taxon>Pezizomycotina</taxon>
        <taxon>Sordariomycetes</taxon>
        <taxon>Sordariomycetidae</taxon>
        <taxon>Magnaporthales</taxon>
        <taxon>Magnaporthaceae</taxon>
        <taxon>Gaeumannomyces</taxon>
    </lineage>
</organism>
<dbReference type="STRING" id="644352.J3PEJ9"/>
<feature type="transmembrane region" description="Helical" evidence="2">
    <location>
        <begin position="239"/>
        <end position="262"/>
    </location>
</feature>
<keyword evidence="2" id="KW-0812">Transmembrane</keyword>
<sequence>MNAAAAARASMIRESMYQVPVIPRAPVPPLPNGRNIAPRRAGDNSNDGYPTYDEEYGQQSPRRPIQVVDYMSYKVQCELERQRAAAAVDLYKNSNASGDSLGKPPAKFYVEIEEGGRGRVVRMFTVFPVRDINWVVTVMFVFGSASFVTSASFGLVPVLFPALAFPEIGTLAVPGFLAAGSFTFAIAGVLGMIGAFNANRGTVEVQKDGVATYRPALIGSESWVWAPTKEEFAALFKSIPFPASLVSWISGLFFLVATISNLPGVMDKTLPAWKILVPTQQVIGGILLFLANVSVIFVIQEKWYKPKLTSPDWLGTFLNIVGSTGFALIGFLTLAGDSNGPGFTYWYGAMAFFIGSVIGLYGLMEFHPTAWAA</sequence>
<evidence type="ECO:0000256" key="2">
    <source>
        <dbReference type="SAM" id="Phobius"/>
    </source>
</evidence>
<dbReference type="OrthoDB" id="2603at2759"/>
<reference evidence="5" key="1">
    <citation type="submission" date="2010-07" db="EMBL/GenBank/DDBJ databases">
        <title>The genome sequence of Gaeumannomyces graminis var. tritici strain R3-111a-1.</title>
        <authorList>
            <consortium name="The Broad Institute Genome Sequencing Platform"/>
            <person name="Ma L.-J."/>
            <person name="Dead R."/>
            <person name="Young S."/>
            <person name="Zeng Q."/>
            <person name="Koehrsen M."/>
            <person name="Alvarado L."/>
            <person name="Berlin A."/>
            <person name="Chapman S.B."/>
            <person name="Chen Z."/>
            <person name="Freedman E."/>
            <person name="Gellesch M."/>
            <person name="Goldberg J."/>
            <person name="Griggs A."/>
            <person name="Gujja S."/>
            <person name="Heilman E.R."/>
            <person name="Heiman D."/>
            <person name="Hepburn T."/>
            <person name="Howarth C."/>
            <person name="Jen D."/>
            <person name="Larson L."/>
            <person name="Mehta T."/>
            <person name="Neiman D."/>
            <person name="Pearson M."/>
            <person name="Roberts A."/>
            <person name="Saif S."/>
            <person name="Shea T."/>
            <person name="Shenoy N."/>
            <person name="Sisk P."/>
            <person name="Stolte C."/>
            <person name="Sykes S."/>
            <person name="Walk T."/>
            <person name="White J."/>
            <person name="Yandava C."/>
            <person name="Haas B."/>
            <person name="Nusbaum C."/>
            <person name="Birren B."/>
        </authorList>
    </citation>
    <scope>NUCLEOTIDE SEQUENCE [LARGE SCALE GENOMIC DNA]</scope>
    <source>
        <strain evidence="5">R3-111a-1</strain>
    </source>
</reference>
<proteinExistence type="predicted"/>
<dbReference type="EMBL" id="GL385401">
    <property type="protein sequence ID" value="EJT70907.1"/>
    <property type="molecule type" value="Genomic_DNA"/>
</dbReference>
<dbReference type="Proteomes" id="UP000006039">
    <property type="component" value="Unassembled WGS sequence"/>
</dbReference>
<feature type="transmembrane region" description="Helical" evidence="2">
    <location>
        <begin position="282"/>
        <end position="300"/>
    </location>
</feature>
<keyword evidence="2" id="KW-0472">Membrane</keyword>
<evidence type="ECO:0000313" key="4">
    <source>
        <dbReference type="EnsemblFungi" id="EJT70907"/>
    </source>
</evidence>
<keyword evidence="2" id="KW-1133">Transmembrane helix</keyword>
<dbReference type="eggNOG" id="ENOG502SPP7">
    <property type="taxonomic scope" value="Eukaryota"/>
</dbReference>
<feature type="transmembrane region" description="Helical" evidence="2">
    <location>
        <begin position="345"/>
        <end position="364"/>
    </location>
</feature>
<evidence type="ECO:0000256" key="1">
    <source>
        <dbReference type="SAM" id="MobiDB-lite"/>
    </source>
</evidence>
<dbReference type="RefSeq" id="XP_009228085.1">
    <property type="nucleotide sequence ID" value="XM_009229821.1"/>
</dbReference>
<reference evidence="4" key="4">
    <citation type="journal article" date="2015" name="G3 (Bethesda)">
        <title>Genome sequences of three phytopathogenic species of the Magnaporthaceae family of fungi.</title>
        <authorList>
            <person name="Okagaki L.H."/>
            <person name="Nunes C.C."/>
            <person name="Sailsbery J."/>
            <person name="Clay B."/>
            <person name="Brown D."/>
            <person name="John T."/>
            <person name="Oh Y."/>
            <person name="Young N."/>
            <person name="Fitzgerald M."/>
            <person name="Haas B.J."/>
            <person name="Zeng Q."/>
            <person name="Young S."/>
            <person name="Adiconis X."/>
            <person name="Fan L."/>
            <person name="Levin J.Z."/>
            <person name="Mitchell T.K."/>
            <person name="Okubara P.A."/>
            <person name="Farman M.L."/>
            <person name="Kohn L.M."/>
            <person name="Birren B."/>
            <person name="Ma L.-J."/>
            <person name="Dean R.A."/>
        </authorList>
    </citation>
    <scope>NUCLEOTIDE SEQUENCE</scope>
    <source>
        <strain evidence="4">R3-111a-1</strain>
    </source>
</reference>
<dbReference type="HOGENOM" id="CLU_027441_2_0_1"/>
<protein>
    <recommendedName>
        <fullName evidence="6">Integral membrane protein</fullName>
    </recommendedName>
</protein>
<evidence type="ECO:0000313" key="5">
    <source>
        <dbReference type="Proteomes" id="UP000006039"/>
    </source>
</evidence>
<feature type="region of interest" description="Disordered" evidence="1">
    <location>
        <begin position="22"/>
        <end position="60"/>
    </location>
</feature>
<feature type="transmembrane region" description="Helical" evidence="2">
    <location>
        <begin position="312"/>
        <end position="333"/>
    </location>
</feature>
<name>J3PEJ9_GAET3</name>
<evidence type="ECO:0008006" key="6">
    <source>
        <dbReference type="Google" id="ProtNLM"/>
    </source>
</evidence>
<dbReference type="GeneID" id="20352388"/>
<accession>J3PEJ9</accession>
<feature type="transmembrane region" description="Helical" evidence="2">
    <location>
        <begin position="176"/>
        <end position="198"/>
    </location>
</feature>
<keyword evidence="5" id="KW-1185">Reference proteome</keyword>
<dbReference type="EnsemblFungi" id="EJT70907">
    <property type="protein sequence ID" value="EJT70907"/>
    <property type="gene ID" value="GGTG_11930"/>
</dbReference>
<reference evidence="3" key="3">
    <citation type="submission" date="2010-09" db="EMBL/GenBank/DDBJ databases">
        <title>Annotation of Gaeumannomyces graminis var. tritici R3-111a-1.</title>
        <authorList>
            <consortium name="The Broad Institute Genome Sequencing Platform"/>
            <person name="Ma L.-J."/>
            <person name="Dead R."/>
            <person name="Young S.K."/>
            <person name="Zeng Q."/>
            <person name="Gargeya S."/>
            <person name="Fitzgerald M."/>
            <person name="Haas B."/>
            <person name="Abouelleil A."/>
            <person name="Alvarado L."/>
            <person name="Arachchi H.M."/>
            <person name="Berlin A."/>
            <person name="Brown A."/>
            <person name="Chapman S.B."/>
            <person name="Chen Z."/>
            <person name="Dunbar C."/>
            <person name="Freedman E."/>
            <person name="Gearin G."/>
            <person name="Gellesch M."/>
            <person name="Goldberg J."/>
            <person name="Griggs A."/>
            <person name="Gujja S."/>
            <person name="Heiman D."/>
            <person name="Howarth C."/>
            <person name="Larson L."/>
            <person name="Lui A."/>
            <person name="MacDonald P.J.P."/>
            <person name="Mehta T."/>
            <person name="Montmayeur A."/>
            <person name="Murphy C."/>
            <person name="Neiman D."/>
            <person name="Pearson M."/>
            <person name="Priest M."/>
            <person name="Roberts A."/>
            <person name="Saif S."/>
            <person name="Shea T."/>
            <person name="Shenoy N."/>
            <person name="Sisk P."/>
            <person name="Stolte C."/>
            <person name="Sykes S."/>
            <person name="Yandava C."/>
            <person name="Wortman J."/>
            <person name="Nusbaum C."/>
            <person name="Birren B."/>
        </authorList>
    </citation>
    <scope>NUCLEOTIDE SEQUENCE</scope>
    <source>
        <strain evidence="3">R3-111a-1</strain>
    </source>
</reference>
<dbReference type="AlphaFoldDB" id="J3PEJ9"/>
<evidence type="ECO:0000313" key="3">
    <source>
        <dbReference type="EMBL" id="EJT70907.1"/>
    </source>
</evidence>
<dbReference type="VEuPathDB" id="FungiDB:GGTG_11930"/>
<reference evidence="4" key="5">
    <citation type="submission" date="2018-04" db="UniProtKB">
        <authorList>
            <consortium name="EnsemblFungi"/>
        </authorList>
    </citation>
    <scope>IDENTIFICATION</scope>
    <source>
        <strain evidence="4">R3-111a-1</strain>
    </source>
</reference>
<gene>
    <name evidence="4" type="primary">20352388</name>
    <name evidence="3" type="ORF">GGTG_11930</name>
</gene>
<reference evidence="3" key="2">
    <citation type="submission" date="2010-07" db="EMBL/GenBank/DDBJ databases">
        <authorList>
            <consortium name="The Broad Institute Genome Sequencing Platform"/>
            <consortium name="Broad Institute Genome Sequencing Center for Infectious Disease"/>
            <person name="Ma L.-J."/>
            <person name="Dead R."/>
            <person name="Young S."/>
            <person name="Zeng Q."/>
            <person name="Koehrsen M."/>
            <person name="Alvarado L."/>
            <person name="Berlin A."/>
            <person name="Chapman S.B."/>
            <person name="Chen Z."/>
            <person name="Freedman E."/>
            <person name="Gellesch M."/>
            <person name="Goldberg J."/>
            <person name="Griggs A."/>
            <person name="Gujja S."/>
            <person name="Heilman E.R."/>
            <person name="Heiman D."/>
            <person name="Hepburn T."/>
            <person name="Howarth C."/>
            <person name="Jen D."/>
            <person name="Larson L."/>
            <person name="Mehta T."/>
            <person name="Neiman D."/>
            <person name="Pearson M."/>
            <person name="Roberts A."/>
            <person name="Saif S."/>
            <person name="Shea T."/>
            <person name="Shenoy N."/>
            <person name="Sisk P."/>
            <person name="Stolte C."/>
            <person name="Sykes S."/>
            <person name="Walk T."/>
            <person name="White J."/>
            <person name="Yandava C."/>
            <person name="Haas B."/>
            <person name="Nusbaum C."/>
            <person name="Birren B."/>
        </authorList>
    </citation>
    <scope>NUCLEOTIDE SEQUENCE</scope>
    <source>
        <strain evidence="3">R3-111a-1</strain>
    </source>
</reference>